<dbReference type="EMBL" id="JAOWKY010000001">
    <property type="protein sequence ID" value="MCV2867962.1"/>
    <property type="molecule type" value="Genomic_DNA"/>
</dbReference>
<evidence type="ECO:0000313" key="3">
    <source>
        <dbReference type="Proteomes" id="UP001652542"/>
    </source>
</evidence>
<dbReference type="InterPro" id="IPR011990">
    <property type="entry name" value="TPR-like_helical_dom_sf"/>
</dbReference>
<evidence type="ECO:0000313" key="2">
    <source>
        <dbReference type="EMBL" id="MCV2867962.1"/>
    </source>
</evidence>
<dbReference type="InterPro" id="IPR034706">
    <property type="entry name" value="CpoB"/>
</dbReference>
<keyword evidence="1" id="KW-0175">Coiled coil</keyword>
<sequence precursor="true">MIRALVLSTLLAAAALPAAAQDAETLAELRSELMRLAQDLQSLRSELVTGGQTAMQSAGGTSALDRMNAMEAEIVRLTARTEELQNRIDRVVTDGTNRIGDLEFRICELEEGCDVSNMPITGMLGGSAGAGAVAAPAPSTAPAASAAANGGTPELAISEKADFERAKAALDGGEYQAAADQFAAFSQTYPGSPLMGDAQFLRGEALAGLGDTSGAARAYLDAFSGAPDGPKAPAALLRLGAALGILGQVQEACVTLGEVPRRFPQSQEAAEAASTMQSLGCQ</sequence>
<dbReference type="NCBIfam" id="TIGR02795">
    <property type="entry name" value="tol_pal_ybgF"/>
    <property type="match status" value="1"/>
</dbReference>
<dbReference type="SUPFAM" id="SSF48452">
    <property type="entry name" value="TPR-like"/>
    <property type="match status" value="1"/>
</dbReference>
<protein>
    <recommendedName>
        <fullName evidence="1">Cell division coordinator CpoB</fullName>
    </recommendedName>
</protein>
<comment type="similarity">
    <text evidence="1">Belongs to the CpoB family.</text>
</comment>
<dbReference type="Proteomes" id="UP001652542">
    <property type="component" value="Unassembled WGS sequence"/>
</dbReference>
<keyword evidence="1" id="KW-0732">Signal</keyword>
<feature type="signal peptide" evidence="1">
    <location>
        <begin position="1"/>
        <end position="20"/>
    </location>
</feature>
<feature type="chain" id="PRO_5044923186" description="Cell division coordinator CpoB" evidence="1">
    <location>
        <begin position="21"/>
        <end position="282"/>
    </location>
</feature>
<comment type="caution">
    <text evidence="2">The sequence shown here is derived from an EMBL/GenBank/DDBJ whole genome shotgun (WGS) entry which is preliminary data.</text>
</comment>
<keyword evidence="1" id="KW-0574">Periplasm</keyword>
<keyword evidence="1" id="KW-0131">Cell cycle</keyword>
<keyword evidence="3" id="KW-1185">Reference proteome</keyword>
<evidence type="ECO:0000256" key="1">
    <source>
        <dbReference type="HAMAP-Rule" id="MF_02066"/>
    </source>
</evidence>
<gene>
    <name evidence="2" type="primary">ybgF</name>
    <name evidence="1" type="synonym">cpoB</name>
    <name evidence="2" type="ORF">OEW28_04920</name>
</gene>
<dbReference type="Gene3D" id="1.25.40.10">
    <property type="entry name" value="Tetratricopeptide repeat domain"/>
    <property type="match status" value="1"/>
</dbReference>
<dbReference type="HAMAP" id="MF_02066">
    <property type="entry name" value="CpoB"/>
    <property type="match status" value="1"/>
</dbReference>
<comment type="subcellular location">
    <subcellularLocation>
        <location evidence="1">Periplasm</location>
    </subcellularLocation>
</comment>
<comment type="function">
    <text evidence="1">Mediates coordination of peptidoglycan synthesis and outer membrane constriction during cell division.</text>
</comment>
<dbReference type="RefSeq" id="WP_263733587.1">
    <property type="nucleotide sequence ID" value="NZ_JAOWKY010000001.1"/>
</dbReference>
<feature type="coiled-coil region" evidence="1">
    <location>
        <begin position="19"/>
        <end position="94"/>
    </location>
</feature>
<dbReference type="InterPro" id="IPR014162">
    <property type="entry name" value="CpoB_C"/>
</dbReference>
<name>A0ABT2ZA53_9RHOB</name>
<reference evidence="2 3" key="1">
    <citation type="submission" date="2022-10" db="EMBL/GenBank/DDBJ databases">
        <title>Defluviimonas sp. nov., isolated from ocean surface water.</title>
        <authorList>
            <person name="He W."/>
            <person name="Wang L."/>
            <person name="Zhang D.-F."/>
        </authorList>
    </citation>
    <scope>NUCLEOTIDE SEQUENCE [LARGE SCALE GENOMIC DNA]</scope>
    <source>
        <strain evidence="2 3">WL0002</strain>
    </source>
</reference>
<organism evidence="2 3">
    <name type="scientific">Albidovulum marisflavi</name>
    <dbReference type="NCBI Taxonomy" id="2984159"/>
    <lineage>
        <taxon>Bacteria</taxon>
        <taxon>Pseudomonadati</taxon>
        <taxon>Pseudomonadota</taxon>
        <taxon>Alphaproteobacteria</taxon>
        <taxon>Rhodobacterales</taxon>
        <taxon>Paracoccaceae</taxon>
        <taxon>Albidovulum</taxon>
    </lineage>
</organism>
<keyword evidence="1" id="KW-0132">Cell division</keyword>
<dbReference type="InterPro" id="IPR019734">
    <property type="entry name" value="TPR_rpt"/>
</dbReference>
<proteinExistence type="inferred from homology"/>
<accession>A0ABT2ZA53</accession>
<dbReference type="Pfam" id="PF13174">
    <property type="entry name" value="TPR_6"/>
    <property type="match status" value="1"/>
</dbReference>